<dbReference type="EMBL" id="JAPUFD010000029">
    <property type="protein sequence ID" value="MDI1493585.1"/>
    <property type="molecule type" value="Genomic_DNA"/>
</dbReference>
<dbReference type="Gene3D" id="1.10.510.10">
    <property type="entry name" value="Transferase(Phosphotransferase) domain 1"/>
    <property type="match status" value="1"/>
</dbReference>
<organism evidence="1 2">
    <name type="scientific">Ramalina farinacea</name>
    <dbReference type="NCBI Taxonomy" id="258253"/>
    <lineage>
        <taxon>Eukaryota</taxon>
        <taxon>Fungi</taxon>
        <taxon>Dikarya</taxon>
        <taxon>Ascomycota</taxon>
        <taxon>Pezizomycotina</taxon>
        <taxon>Lecanoromycetes</taxon>
        <taxon>OSLEUM clade</taxon>
        <taxon>Lecanoromycetidae</taxon>
        <taxon>Lecanorales</taxon>
        <taxon>Lecanorineae</taxon>
        <taxon>Ramalinaceae</taxon>
        <taxon>Ramalina</taxon>
    </lineage>
</organism>
<gene>
    <name evidence="1" type="ORF">OHK93_005376</name>
</gene>
<dbReference type="InterPro" id="IPR011009">
    <property type="entry name" value="Kinase-like_dom_sf"/>
</dbReference>
<dbReference type="Proteomes" id="UP001161017">
    <property type="component" value="Unassembled WGS sequence"/>
</dbReference>
<protein>
    <submittedName>
        <fullName evidence="1">Uncharacterized protein</fullName>
    </submittedName>
</protein>
<accession>A0AA43QVZ9</accession>
<dbReference type="AlphaFoldDB" id="A0AA43QVZ9"/>
<evidence type="ECO:0000313" key="2">
    <source>
        <dbReference type="Proteomes" id="UP001161017"/>
    </source>
</evidence>
<dbReference type="SUPFAM" id="SSF56112">
    <property type="entry name" value="Protein kinase-like (PK-like)"/>
    <property type="match status" value="1"/>
</dbReference>
<comment type="caution">
    <text evidence="1">The sequence shown here is derived from an EMBL/GenBank/DDBJ whole genome shotgun (WGS) entry which is preliminary data.</text>
</comment>
<keyword evidence="2" id="KW-1185">Reference proteome</keyword>
<name>A0AA43QVZ9_9LECA</name>
<reference evidence="1" key="1">
    <citation type="journal article" date="2023" name="Genome Biol. Evol.">
        <title>First Whole Genome Sequence and Flow Cytometry Genome Size Data for the Lichen-Forming Fungus Ramalina farinacea (Ascomycota).</title>
        <authorList>
            <person name="Llewellyn T."/>
            <person name="Mian S."/>
            <person name="Hill R."/>
            <person name="Leitch I.J."/>
            <person name="Gaya E."/>
        </authorList>
    </citation>
    <scope>NUCLEOTIDE SEQUENCE</scope>
    <source>
        <strain evidence="1">LIQ254RAFAR</strain>
    </source>
</reference>
<evidence type="ECO:0000313" key="1">
    <source>
        <dbReference type="EMBL" id="MDI1493585.1"/>
    </source>
</evidence>
<sequence length="163" mass="19692">MTPKLFSVKITQQDETLMWEKGDGEDKIDRRWWMPGGYVVYILMERLPAVPLTHTSFWELDFAERQGIRDSFRKGLRSVYENESSLKKHHQGYHSLWVSHLESQGIFFEDRRIENLMWNNHTKQCYFIDFEDADYDPDRKADWGDYIFLDWGLVRSKYDGPQW</sequence>
<proteinExistence type="predicted"/>